<evidence type="ECO:0000259" key="8">
    <source>
        <dbReference type="Pfam" id="PF21981"/>
    </source>
</evidence>
<dbReference type="GO" id="GO:0005737">
    <property type="term" value="C:cytoplasm"/>
    <property type="evidence" value="ECO:0007669"/>
    <property type="project" value="UniProtKB-SubCell"/>
</dbReference>
<evidence type="ECO:0000313" key="9">
    <source>
        <dbReference type="EMBL" id="SDB97951.1"/>
    </source>
</evidence>
<comment type="similarity">
    <text evidence="2 5">Belongs to the RecX family.</text>
</comment>
<dbReference type="Gene3D" id="1.10.10.10">
    <property type="entry name" value="Winged helix-like DNA-binding domain superfamily/Winged helix DNA-binding domain"/>
    <property type="match status" value="3"/>
</dbReference>
<dbReference type="AlphaFoldDB" id="A0A1G6HUM9"/>
<dbReference type="PANTHER" id="PTHR33602">
    <property type="entry name" value="REGULATORY PROTEIN RECX FAMILY PROTEIN"/>
    <property type="match status" value="1"/>
</dbReference>
<dbReference type="RefSeq" id="WP_092617320.1">
    <property type="nucleotide sequence ID" value="NZ_FMYK01000002.1"/>
</dbReference>
<evidence type="ECO:0000259" key="7">
    <source>
        <dbReference type="Pfam" id="PF02631"/>
    </source>
</evidence>
<feature type="domain" description="RecX third three-helical" evidence="8">
    <location>
        <begin position="119"/>
        <end position="162"/>
    </location>
</feature>
<dbReference type="Proteomes" id="UP000242317">
    <property type="component" value="Unassembled WGS sequence"/>
</dbReference>
<evidence type="ECO:0000256" key="6">
    <source>
        <dbReference type="SAM" id="MobiDB-lite"/>
    </source>
</evidence>
<name>A0A1G6HUM9_9GAMM</name>
<evidence type="ECO:0000256" key="1">
    <source>
        <dbReference type="ARBA" id="ARBA00004496"/>
    </source>
</evidence>
<organism evidence="9 10">
    <name type="scientific">Acinetobacter marinus</name>
    <dbReference type="NCBI Taxonomy" id="281375"/>
    <lineage>
        <taxon>Bacteria</taxon>
        <taxon>Pseudomonadati</taxon>
        <taxon>Pseudomonadota</taxon>
        <taxon>Gammaproteobacteria</taxon>
        <taxon>Moraxellales</taxon>
        <taxon>Moraxellaceae</taxon>
        <taxon>Acinetobacter</taxon>
    </lineage>
</organism>
<evidence type="ECO:0000256" key="4">
    <source>
        <dbReference type="ARBA" id="ARBA00022490"/>
    </source>
</evidence>
<dbReference type="GO" id="GO:0006282">
    <property type="term" value="P:regulation of DNA repair"/>
    <property type="evidence" value="ECO:0007669"/>
    <property type="project" value="UniProtKB-UniRule"/>
</dbReference>
<dbReference type="InterPro" id="IPR053924">
    <property type="entry name" value="RecX_HTH_2nd"/>
</dbReference>
<gene>
    <name evidence="5" type="primary">recX</name>
    <name evidence="9" type="ORF">SAMN05421749_102507</name>
</gene>
<sequence>MTDADSAFNDVSQKETATGKALTGQRLRSLAFAYLAKKEFSKAQLRSKLLEKDAIPSEVDALLDELAQQNYQSDERMAGMLVRSNLRQGRGPQRIQQQLKKYHIDSTLAEHDLSEVDWFAEALACKIKKFGEDVASDPKIKAKQIRFLQYRGYQMDVIMRVIHHKAED</sequence>
<keyword evidence="10" id="KW-1185">Reference proteome</keyword>
<comment type="subcellular location">
    <subcellularLocation>
        <location evidence="1 5">Cytoplasm</location>
    </subcellularLocation>
</comment>
<reference evidence="10" key="1">
    <citation type="submission" date="2016-09" db="EMBL/GenBank/DDBJ databases">
        <authorList>
            <person name="Varghese N."/>
            <person name="Submissions S."/>
        </authorList>
    </citation>
    <scope>NUCLEOTIDE SEQUENCE [LARGE SCALE GENOMIC DNA]</scope>
    <source>
        <strain evidence="10">ANC 3699</strain>
    </source>
</reference>
<dbReference type="PANTHER" id="PTHR33602:SF1">
    <property type="entry name" value="REGULATORY PROTEIN RECX FAMILY PROTEIN"/>
    <property type="match status" value="1"/>
</dbReference>
<dbReference type="InterPro" id="IPR053925">
    <property type="entry name" value="RecX_HTH_3rd"/>
</dbReference>
<dbReference type="InterPro" id="IPR036388">
    <property type="entry name" value="WH-like_DNA-bd_sf"/>
</dbReference>
<evidence type="ECO:0000256" key="3">
    <source>
        <dbReference type="ARBA" id="ARBA00018111"/>
    </source>
</evidence>
<feature type="region of interest" description="Disordered" evidence="6">
    <location>
        <begin position="1"/>
        <end position="20"/>
    </location>
</feature>
<evidence type="ECO:0000256" key="2">
    <source>
        <dbReference type="ARBA" id="ARBA00009695"/>
    </source>
</evidence>
<dbReference type="EMBL" id="FMYK01000002">
    <property type="protein sequence ID" value="SDB97951.1"/>
    <property type="molecule type" value="Genomic_DNA"/>
</dbReference>
<proteinExistence type="inferred from homology"/>
<keyword evidence="4 5" id="KW-0963">Cytoplasm</keyword>
<accession>A0A1G6HUM9</accession>
<evidence type="ECO:0000313" key="10">
    <source>
        <dbReference type="Proteomes" id="UP000242317"/>
    </source>
</evidence>
<dbReference type="Pfam" id="PF21981">
    <property type="entry name" value="RecX_HTH3"/>
    <property type="match status" value="1"/>
</dbReference>
<dbReference type="Pfam" id="PF02631">
    <property type="entry name" value="RecX_HTH2"/>
    <property type="match status" value="1"/>
</dbReference>
<dbReference type="OrthoDB" id="7066780at2"/>
<dbReference type="InterPro" id="IPR003783">
    <property type="entry name" value="Regulatory_RecX"/>
</dbReference>
<feature type="domain" description="RecX second three-helical" evidence="7">
    <location>
        <begin position="73"/>
        <end position="110"/>
    </location>
</feature>
<evidence type="ECO:0000256" key="5">
    <source>
        <dbReference type="HAMAP-Rule" id="MF_01114"/>
    </source>
</evidence>
<protein>
    <recommendedName>
        <fullName evidence="3 5">Regulatory protein RecX</fullName>
    </recommendedName>
</protein>
<dbReference type="HAMAP" id="MF_01114">
    <property type="entry name" value="RecX"/>
    <property type="match status" value="1"/>
</dbReference>
<comment type="function">
    <text evidence="5">Modulates RecA activity.</text>
</comment>